<dbReference type="NCBIfam" id="NF006886">
    <property type="entry name" value="PRK09376.1"/>
    <property type="match status" value="1"/>
</dbReference>
<comment type="similarity">
    <text evidence="7 9">Belongs to the Rho family.</text>
</comment>
<dbReference type="SUPFAM" id="SSF52540">
    <property type="entry name" value="P-loop containing nucleoside triphosphate hydrolases"/>
    <property type="match status" value="1"/>
</dbReference>
<feature type="compositionally biased region" description="Basic and acidic residues" evidence="10">
    <location>
        <begin position="22"/>
        <end position="32"/>
    </location>
</feature>
<keyword evidence="7" id="KW-0067">ATP-binding</keyword>
<comment type="caution">
    <text evidence="7">Lacks conserved residue(s) required for the propagation of feature annotation.</text>
</comment>
<evidence type="ECO:0000313" key="13">
    <source>
        <dbReference type="Proteomes" id="UP000034617"/>
    </source>
</evidence>
<feature type="compositionally biased region" description="Pro residues" evidence="10">
    <location>
        <begin position="91"/>
        <end position="101"/>
    </location>
</feature>
<evidence type="ECO:0000256" key="1">
    <source>
        <dbReference type="ARBA" id="ARBA00022472"/>
    </source>
</evidence>
<dbReference type="InterPro" id="IPR004665">
    <property type="entry name" value="Term_rho"/>
</dbReference>
<dbReference type="PANTHER" id="PTHR46425:SF1">
    <property type="entry name" value="TRANSCRIPTION TERMINATION FACTOR RHO"/>
    <property type="match status" value="1"/>
</dbReference>
<dbReference type="PANTHER" id="PTHR46425">
    <property type="entry name" value="TRANSCRIPTION TERMINATION FACTOR RHO"/>
    <property type="match status" value="1"/>
</dbReference>
<evidence type="ECO:0000256" key="10">
    <source>
        <dbReference type="SAM" id="MobiDB-lite"/>
    </source>
</evidence>
<dbReference type="InterPro" id="IPR003593">
    <property type="entry name" value="AAA+_ATPase"/>
</dbReference>
<evidence type="ECO:0000256" key="7">
    <source>
        <dbReference type="HAMAP-Rule" id="MF_01884"/>
    </source>
</evidence>
<dbReference type="Pfam" id="PF07497">
    <property type="entry name" value="Rho_RNA_bind"/>
    <property type="match status" value="1"/>
</dbReference>
<proteinExistence type="inferred from homology"/>
<comment type="function">
    <text evidence="7">Facilitates transcription termination by a mechanism that involves Rho binding to the nascent RNA, activation of Rho's RNA-dependent ATPase activity, and release of the mRNA from the DNA template.</text>
</comment>
<evidence type="ECO:0000256" key="3">
    <source>
        <dbReference type="ARBA" id="ARBA00022806"/>
    </source>
</evidence>
<keyword evidence="7" id="KW-0547">Nucleotide-binding</keyword>
<dbReference type="EC" id="3.6.4.-" evidence="7 8"/>
<dbReference type="NCBIfam" id="TIGR00767">
    <property type="entry name" value="rho"/>
    <property type="match status" value="1"/>
</dbReference>
<evidence type="ECO:0000256" key="2">
    <source>
        <dbReference type="ARBA" id="ARBA00022801"/>
    </source>
</evidence>
<keyword evidence="5 7" id="KW-0805">Transcription regulation</keyword>
<feature type="domain" description="Rho RNA-BD" evidence="11">
    <location>
        <begin position="173"/>
        <end position="245"/>
    </location>
</feature>
<evidence type="ECO:0000256" key="5">
    <source>
        <dbReference type="ARBA" id="ARBA00023015"/>
    </source>
</evidence>
<name>A0A0G1GSH8_9BACT</name>
<evidence type="ECO:0000256" key="6">
    <source>
        <dbReference type="ARBA" id="ARBA00023163"/>
    </source>
</evidence>
<evidence type="ECO:0000256" key="8">
    <source>
        <dbReference type="NCBIfam" id="TIGR00767"/>
    </source>
</evidence>
<dbReference type="EMBL" id="LCHM01000014">
    <property type="protein sequence ID" value="KKT38051.1"/>
    <property type="molecule type" value="Genomic_DNA"/>
</dbReference>
<dbReference type="InterPro" id="IPR000194">
    <property type="entry name" value="ATPase_F1/V1/A1_a/bsu_nucl-bd"/>
</dbReference>
<dbReference type="InterPro" id="IPR011129">
    <property type="entry name" value="CSD"/>
</dbReference>
<organism evidence="12 13">
    <name type="scientific">Candidatus Gottesmanbacteria bacterium GW2011_GWB1_44_11c</name>
    <dbReference type="NCBI Taxonomy" id="1618447"/>
    <lineage>
        <taxon>Bacteria</taxon>
        <taxon>Candidatus Gottesmaniibacteriota</taxon>
    </lineage>
</organism>
<evidence type="ECO:0000313" key="12">
    <source>
        <dbReference type="EMBL" id="KKT38051.1"/>
    </source>
</evidence>
<accession>A0A0G1GSH8</accession>
<evidence type="ECO:0000256" key="4">
    <source>
        <dbReference type="ARBA" id="ARBA00022884"/>
    </source>
</evidence>
<dbReference type="SMART" id="SM00357">
    <property type="entry name" value="CSP"/>
    <property type="match status" value="1"/>
</dbReference>
<keyword evidence="3 7" id="KW-0347">Helicase</keyword>
<dbReference type="PROSITE" id="PS51856">
    <property type="entry name" value="RHO_RNA_BD"/>
    <property type="match status" value="1"/>
</dbReference>
<dbReference type="AlphaFoldDB" id="A0A0G1GSH8"/>
<dbReference type="HAMAP" id="MF_01884">
    <property type="entry name" value="Rho"/>
    <property type="match status" value="1"/>
</dbReference>
<dbReference type="Gene3D" id="3.40.50.300">
    <property type="entry name" value="P-loop containing nucleotide triphosphate hydrolases"/>
    <property type="match status" value="1"/>
</dbReference>
<evidence type="ECO:0000259" key="11">
    <source>
        <dbReference type="PROSITE" id="PS51856"/>
    </source>
</evidence>
<dbReference type="GO" id="GO:0004386">
    <property type="term" value="F:helicase activity"/>
    <property type="evidence" value="ECO:0007669"/>
    <property type="project" value="UniProtKB-UniRule"/>
</dbReference>
<reference evidence="12 13" key="1">
    <citation type="journal article" date="2015" name="Nature">
        <title>rRNA introns, odd ribosomes, and small enigmatic genomes across a large radiation of phyla.</title>
        <authorList>
            <person name="Brown C.T."/>
            <person name="Hug L.A."/>
            <person name="Thomas B.C."/>
            <person name="Sharon I."/>
            <person name="Castelle C.J."/>
            <person name="Singh A."/>
            <person name="Wilkins M.J."/>
            <person name="Williams K.H."/>
            <person name="Banfield J.F."/>
        </authorList>
    </citation>
    <scope>NUCLEOTIDE SEQUENCE [LARGE SCALE GENOMIC DNA]</scope>
</reference>
<comment type="caution">
    <text evidence="12">The sequence shown here is derived from an EMBL/GenBank/DDBJ whole genome shotgun (WGS) entry which is preliminary data.</text>
</comment>
<dbReference type="SUPFAM" id="SSF50249">
    <property type="entry name" value="Nucleic acid-binding proteins"/>
    <property type="match status" value="1"/>
</dbReference>
<dbReference type="InterPro" id="IPR011113">
    <property type="entry name" value="Rho_RNA-bd"/>
</dbReference>
<dbReference type="Pfam" id="PF00006">
    <property type="entry name" value="ATP-synt_ab"/>
    <property type="match status" value="1"/>
</dbReference>
<dbReference type="GO" id="GO:0003723">
    <property type="term" value="F:RNA binding"/>
    <property type="evidence" value="ECO:0007669"/>
    <property type="project" value="UniProtKB-UniRule"/>
</dbReference>
<keyword evidence="4 7" id="KW-0694">RNA-binding</keyword>
<keyword evidence="6 7" id="KW-0804">Transcription</keyword>
<comment type="subunit">
    <text evidence="7">Homohexamer. The homohexamer assembles into an open ring structure.</text>
</comment>
<sequence>MAYRATTKRSASVKSGTPSAEKSTKTTEEKKSSPIQSGPASPGLGGPIIEVPPTKAEELSVDALIGGPVSSGSVLPPEKKVEPMIQRPEITPTPPASPSPTPSFSYSEPRDQGYGPRSYQRYTRPSGYQDGSPGGYRGPVRGYGSGYDRGYRRPQRDFSQGENGVVQDIAVPTETVKGILDIMPEGHGFLRPKFTPSDRDVYISQSQIRRFLLRNGDEVTGQARPPKDNERYWGLLKVEKINGLEAEGMTDRPRFDDLIPIYPSVHLKLETGQLPLSTRIIDLLSPIGFGQRGLIVSPPKAGKTTILKEIASGISANYPNVHLMAALIGERPEEVTDLTRNIKGEVLSSNFDQSPSEQVRVAEVALDRAKRLVEIGKDVVILLDSITRLARAYNLVVNPSGRTLSGGFDPAALYPAKKFLGAARCIEATLEAGESPSTGSGLPKTNGSLTVIGTCLIDTGSRMDDLIYEEFKGTGNMELHLSRKLQERRIFPAIDIATSGTRHDELMIGEEAMKKIVTLRHMLALLSDDEQTAMMIERLSKTASNAEFVESLNQG</sequence>
<dbReference type="GO" id="GO:0016787">
    <property type="term" value="F:hydrolase activity"/>
    <property type="evidence" value="ECO:0007669"/>
    <property type="project" value="UniProtKB-KW"/>
</dbReference>
<dbReference type="GO" id="GO:0005524">
    <property type="term" value="F:ATP binding"/>
    <property type="evidence" value="ECO:0007669"/>
    <property type="project" value="UniProtKB-UniRule"/>
</dbReference>
<dbReference type="InterPro" id="IPR012340">
    <property type="entry name" value="NA-bd_OB-fold"/>
</dbReference>
<dbReference type="Gene3D" id="2.40.50.140">
    <property type="entry name" value="Nucleic acid-binding proteins"/>
    <property type="match status" value="1"/>
</dbReference>
<dbReference type="PATRIC" id="fig|1618447.3.peg.521"/>
<dbReference type="GO" id="GO:0008186">
    <property type="term" value="F:ATP-dependent activity, acting on RNA"/>
    <property type="evidence" value="ECO:0007669"/>
    <property type="project" value="UniProtKB-UniRule"/>
</dbReference>
<dbReference type="InterPro" id="IPR027417">
    <property type="entry name" value="P-loop_NTPase"/>
</dbReference>
<keyword evidence="1 7" id="KW-0806">Transcription termination</keyword>
<gene>
    <name evidence="7" type="primary">rho</name>
    <name evidence="12" type="ORF">UW22_C0014G0010</name>
</gene>
<feature type="binding site" evidence="7">
    <location>
        <position position="331"/>
    </location>
    <ligand>
        <name>ATP</name>
        <dbReference type="ChEBI" id="CHEBI:30616"/>
    </ligand>
</feature>
<evidence type="ECO:0000256" key="9">
    <source>
        <dbReference type="PROSITE-ProRule" id="PRU01203"/>
    </source>
</evidence>
<dbReference type="CDD" id="cd04459">
    <property type="entry name" value="Rho_CSD"/>
    <property type="match status" value="1"/>
</dbReference>
<protein>
    <recommendedName>
        <fullName evidence="7 8">Transcription termination factor Rho</fullName>
        <ecNumber evidence="7 8">3.6.4.-</ecNumber>
    </recommendedName>
    <alternativeName>
        <fullName evidence="7">ATP-dependent helicase Rho</fullName>
    </alternativeName>
</protein>
<feature type="compositionally biased region" description="Gly residues" evidence="10">
    <location>
        <begin position="132"/>
        <end position="147"/>
    </location>
</feature>
<dbReference type="Proteomes" id="UP000034617">
    <property type="component" value="Unassembled WGS sequence"/>
</dbReference>
<feature type="region of interest" description="Disordered" evidence="10">
    <location>
        <begin position="1"/>
        <end position="159"/>
    </location>
</feature>
<feature type="binding site" evidence="7">
    <location>
        <begin position="288"/>
        <end position="293"/>
    </location>
    <ligand>
        <name>ATP</name>
        <dbReference type="ChEBI" id="CHEBI:30616"/>
    </ligand>
</feature>
<keyword evidence="2 7" id="KW-0378">Hydrolase</keyword>
<dbReference type="GO" id="GO:0006353">
    <property type="term" value="P:DNA-templated transcription termination"/>
    <property type="evidence" value="ECO:0007669"/>
    <property type="project" value="UniProtKB-UniRule"/>
</dbReference>
<feature type="binding site" evidence="7">
    <location>
        <begin position="300"/>
        <end position="305"/>
    </location>
    <ligand>
        <name>ATP</name>
        <dbReference type="ChEBI" id="CHEBI:30616"/>
    </ligand>
</feature>
<dbReference type="SMART" id="SM00382">
    <property type="entry name" value="AAA"/>
    <property type="match status" value="1"/>
</dbReference>
<feature type="compositionally biased region" description="Polar residues" evidence="10">
    <location>
        <begin position="8"/>
        <end position="20"/>
    </location>
</feature>